<dbReference type="AlphaFoldDB" id="A0A7V4XUM4"/>
<dbReference type="PANTHER" id="PTHR42923">
    <property type="entry name" value="PROTOPORPHYRINOGEN OXIDASE"/>
    <property type="match status" value="1"/>
</dbReference>
<dbReference type="Gene3D" id="3.50.50.60">
    <property type="entry name" value="FAD/NAD(P)-binding domain"/>
    <property type="match status" value="1"/>
</dbReference>
<feature type="domain" description="Amine oxidase" evidence="4">
    <location>
        <begin position="16"/>
        <end position="444"/>
    </location>
</feature>
<evidence type="ECO:0000256" key="1">
    <source>
        <dbReference type="ARBA" id="ARBA00001974"/>
    </source>
</evidence>
<reference evidence="5" key="1">
    <citation type="journal article" date="2020" name="mSystems">
        <title>Genome- and Community-Level Interaction Insights into Carbon Utilization and Element Cycling Functions of Hydrothermarchaeota in Hydrothermal Sediment.</title>
        <authorList>
            <person name="Zhou Z."/>
            <person name="Liu Y."/>
            <person name="Xu W."/>
            <person name="Pan J."/>
            <person name="Luo Z.H."/>
            <person name="Li M."/>
        </authorList>
    </citation>
    <scope>NUCLEOTIDE SEQUENCE [LARGE SCALE GENOMIC DNA]</scope>
    <source>
        <strain evidence="5">SpSt-855</strain>
    </source>
</reference>
<dbReference type="InterPro" id="IPR036188">
    <property type="entry name" value="FAD/NAD-bd_sf"/>
</dbReference>
<dbReference type="InterPro" id="IPR002937">
    <property type="entry name" value="Amino_oxidase"/>
</dbReference>
<dbReference type="InterPro" id="IPR050464">
    <property type="entry name" value="Zeta_carotene_desat/Oxidored"/>
</dbReference>
<keyword evidence="2" id="KW-0560">Oxidoreductase</keyword>
<comment type="caution">
    <text evidence="5">The sequence shown here is derived from an EMBL/GenBank/DDBJ whole genome shotgun (WGS) entry which is preliminary data.</text>
</comment>
<protein>
    <submittedName>
        <fullName evidence="5">FAD-dependent oxidoreductase</fullName>
    </submittedName>
</protein>
<dbReference type="InterPro" id="IPR017830">
    <property type="entry name" value="SQase_HpnE"/>
</dbReference>
<dbReference type="SUPFAM" id="SSF51905">
    <property type="entry name" value="FAD/NAD(P)-binding domain"/>
    <property type="match status" value="1"/>
</dbReference>
<gene>
    <name evidence="5" type="ORF">ENW50_12490</name>
</gene>
<proteinExistence type="predicted"/>
<evidence type="ECO:0000256" key="2">
    <source>
        <dbReference type="ARBA" id="ARBA00023002"/>
    </source>
</evidence>
<dbReference type="GO" id="GO:0016491">
    <property type="term" value="F:oxidoreductase activity"/>
    <property type="evidence" value="ECO:0007669"/>
    <property type="project" value="UniProtKB-KW"/>
</dbReference>
<sequence>MSNPAEKNVVVVGGGLAGLSAACALADAGYRVQLLERRPYVGGRASSYEHPGTGEVIDNCQHVLIGRCTNLIDLYARLGVPDAIRWYNQFTFVEPGGRESVLRSTGLPAPMHSSLSFLAAKCFTLADKIAIARGLLAFVWGLPQDSGENFAQWLTRHGQTHGAIERFWKPVLVSALNEDPERISVHYAAKVFRESFLSSARAGEMGIPSIPLSELYGHAVDYITARGGEVRLRTSVEGIACSGAADRWRVLTADESFDADAVVLALPFEGMAKLLPQMPDAPGKEALAAKVSAFEHSPITGIHLWFDREITPLEHAVLLDSPVQWLFNKSALQPEHRASGEHYIELVVSASRALVPMQRQEIVDLAVAELRRFFPAMREATLVKAAVVKEVRATYSVRPGLDAVRPGAESPWPRMVLAGDWTATGWPATMEGAVRSGYQAAEAVTAMFGARRRVRVEDLPHGGLMKLTPA</sequence>
<dbReference type="Pfam" id="PF01593">
    <property type="entry name" value="Amino_oxidase"/>
    <property type="match status" value="1"/>
</dbReference>
<dbReference type="PRINTS" id="PR00757">
    <property type="entry name" value="AMINEOXDASEF"/>
</dbReference>
<dbReference type="NCBIfam" id="TIGR03467">
    <property type="entry name" value="HpnE"/>
    <property type="match status" value="1"/>
</dbReference>
<evidence type="ECO:0000259" key="4">
    <source>
        <dbReference type="Pfam" id="PF01593"/>
    </source>
</evidence>
<dbReference type="EMBL" id="DTKL01000078">
    <property type="protein sequence ID" value="HGY95483.1"/>
    <property type="molecule type" value="Genomic_DNA"/>
</dbReference>
<dbReference type="PANTHER" id="PTHR42923:SF47">
    <property type="entry name" value="BLR3003 PROTEIN"/>
    <property type="match status" value="1"/>
</dbReference>
<dbReference type="InterPro" id="IPR001613">
    <property type="entry name" value="Flavin_amine_oxidase"/>
</dbReference>
<organism evidence="5">
    <name type="scientific">Acidobacterium capsulatum</name>
    <dbReference type="NCBI Taxonomy" id="33075"/>
    <lineage>
        <taxon>Bacteria</taxon>
        <taxon>Pseudomonadati</taxon>
        <taxon>Acidobacteriota</taxon>
        <taxon>Terriglobia</taxon>
        <taxon>Terriglobales</taxon>
        <taxon>Acidobacteriaceae</taxon>
        <taxon>Acidobacterium</taxon>
    </lineage>
</organism>
<comment type="cofactor">
    <cofactor evidence="1">
        <name>FAD</name>
        <dbReference type="ChEBI" id="CHEBI:57692"/>
    </cofactor>
</comment>
<accession>A0A7V4XUM4</accession>
<evidence type="ECO:0000313" key="5">
    <source>
        <dbReference type="EMBL" id="HGY95483.1"/>
    </source>
</evidence>
<evidence type="ECO:0000256" key="3">
    <source>
        <dbReference type="PIRSR" id="PIRSR601613-1"/>
    </source>
</evidence>
<name>A0A7V4XUM4_9BACT</name>
<feature type="binding site" evidence="3">
    <location>
        <position position="236"/>
    </location>
    <ligand>
        <name>FAD</name>
        <dbReference type="ChEBI" id="CHEBI:57692"/>
    </ligand>
</feature>
<dbReference type="PROSITE" id="PS51257">
    <property type="entry name" value="PROKAR_LIPOPROTEIN"/>
    <property type="match status" value="1"/>
</dbReference>